<dbReference type="AlphaFoldDB" id="A0A087LWE5"/>
<dbReference type="PROSITE" id="PS50932">
    <property type="entry name" value="HTH_LACI_2"/>
    <property type="match status" value="1"/>
</dbReference>
<dbReference type="SUPFAM" id="SSF47413">
    <property type="entry name" value="lambda repressor-like DNA-binding domains"/>
    <property type="match status" value="1"/>
</dbReference>
<dbReference type="SMART" id="SM00354">
    <property type="entry name" value="HTH_LACI"/>
    <property type="match status" value="1"/>
</dbReference>
<evidence type="ECO:0000256" key="3">
    <source>
        <dbReference type="ARBA" id="ARBA00023163"/>
    </source>
</evidence>
<gene>
    <name evidence="5" type="ORF">JP75_23375</name>
</gene>
<dbReference type="InterPro" id="IPR000843">
    <property type="entry name" value="HTH_LacI"/>
</dbReference>
<organism evidence="5 6">
    <name type="scientific">Devosia riboflavina</name>
    <dbReference type="NCBI Taxonomy" id="46914"/>
    <lineage>
        <taxon>Bacteria</taxon>
        <taxon>Pseudomonadati</taxon>
        <taxon>Pseudomonadota</taxon>
        <taxon>Alphaproteobacteria</taxon>
        <taxon>Hyphomicrobiales</taxon>
        <taxon>Devosiaceae</taxon>
        <taxon>Devosia</taxon>
    </lineage>
</organism>
<keyword evidence="2" id="KW-0238">DNA-binding</keyword>
<comment type="caution">
    <text evidence="5">The sequence shown here is derived from an EMBL/GenBank/DDBJ whole genome shotgun (WGS) entry which is preliminary data.</text>
</comment>
<dbReference type="CDD" id="cd20010">
    <property type="entry name" value="PBP1_AglR-like"/>
    <property type="match status" value="1"/>
</dbReference>
<keyword evidence="6" id="KW-1185">Reference proteome</keyword>
<reference evidence="5 6" key="1">
    <citation type="submission" date="2014-08" db="EMBL/GenBank/DDBJ databases">
        <authorList>
            <person name="Hassan Y.I."/>
            <person name="Lepp D."/>
            <person name="Zhou T."/>
        </authorList>
    </citation>
    <scope>NUCLEOTIDE SEQUENCE [LARGE SCALE GENOMIC DNA]</scope>
    <source>
        <strain evidence="5 6">IFO13584</strain>
    </source>
</reference>
<evidence type="ECO:0000256" key="1">
    <source>
        <dbReference type="ARBA" id="ARBA00023015"/>
    </source>
</evidence>
<dbReference type="Pfam" id="PF13377">
    <property type="entry name" value="Peripla_BP_3"/>
    <property type="match status" value="1"/>
</dbReference>
<dbReference type="SUPFAM" id="SSF53822">
    <property type="entry name" value="Periplasmic binding protein-like I"/>
    <property type="match status" value="1"/>
</dbReference>
<evidence type="ECO:0000256" key="2">
    <source>
        <dbReference type="ARBA" id="ARBA00023125"/>
    </source>
</evidence>
<dbReference type="GO" id="GO:0003700">
    <property type="term" value="F:DNA-binding transcription factor activity"/>
    <property type="evidence" value="ECO:0007669"/>
    <property type="project" value="TreeGrafter"/>
</dbReference>
<accession>A0A087LWE5</accession>
<dbReference type="PANTHER" id="PTHR30146:SF109">
    <property type="entry name" value="HTH-TYPE TRANSCRIPTIONAL REGULATOR GALS"/>
    <property type="match status" value="1"/>
</dbReference>
<proteinExistence type="predicted"/>
<protein>
    <submittedName>
        <fullName evidence="5">LacI family transcriptional regulator</fullName>
    </submittedName>
</protein>
<dbReference type="GO" id="GO:0000976">
    <property type="term" value="F:transcription cis-regulatory region binding"/>
    <property type="evidence" value="ECO:0007669"/>
    <property type="project" value="TreeGrafter"/>
</dbReference>
<dbReference type="Gene3D" id="1.10.260.40">
    <property type="entry name" value="lambda repressor-like DNA-binding domains"/>
    <property type="match status" value="1"/>
</dbReference>
<dbReference type="InterPro" id="IPR046335">
    <property type="entry name" value="LacI/GalR-like_sensor"/>
</dbReference>
<dbReference type="STRING" id="46914.JP75_23375"/>
<feature type="domain" description="HTH lacI-type" evidence="4">
    <location>
        <begin position="14"/>
        <end position="56"/>
    </location>
</feature>
<dbReference type="InterPro" id="IPR028082">
    <property type="entry name" value="Peripla_BP_I"/>
</dbReference>
<evidence type="ECO:0000313" key="5">
    <source>
        <dbReference type="EMBL" id="KFL28948.1"/>
    </source>
</evidence>
<dbReference type="PANTHER" id="PTHR30146">
    <property type="entry name" value="LACI-RELATED TRANSCRIPTIONAL REPRESSOR"/>
    <property type="match status" value="1"/>
</dbReference>
<name>A0A087LWE5_9HYPH</name>
<dbReference type="Proteomes" id="UP000028981">
    <property type="component" value="Unassembled WGS sequence"/>
</dbReference>
<evidence type="ECO:0000313" key="6">
    <source>
        <dbReference type="Proteomes" id="UP000028981"/>
    </source>
</evidence>
<sequence length="341" mass="37385">MKGIRRLAQDLNISIGTVSRALNGRTDVSEDTRRRVLEAAAAMGYVPNQAGRSLRQGNTNAIGFMIELGADINSNSDTFFMGVFDGVQSVLTRHHLDLVALPCPTDEDPSAYLQRMIGRRLVDGLIISATHRKDSRIDLLTKARIPFVALGRSMTTGDYPWIDLDFDGVARRGVDRLVAAGHSRIAAAVPSNDINLGFVFLDGYKAALKRHGLPLDPSLIMRVPSSELGGYQLGHDILSMKDRPTAVILNYELLALGIYRQLAEAGLQPGRDLAIIGFRENPVSRFMSPRLTCFRLSLRDLGIALGESLLASMPAYADAYPLGMVQRIWPMELIPGESDRV</sequence>
<dbReference type="Pfam" id="PF00356">
    <property type="entry name" value="LacI"/>
    <property type="match status" value="1"/>
</dbReference>
<dbReference type="EMBL" id="JQGC01000033">
    <property type="protein sequence ID" value="KFL28948.1"/>
    <property type="molecule type" value="Genomic_DNA"/>
</dbReference>
<dbReference type="RefSeq" id="WP_035087170.1">
    <property type="nucleotide sequence ID" value="NZ_JQGC01000033.1"/>
</dbReference>
<dbReference type="CDD" id="cd01392">
    <property type="entry name" value="HTH_LacI"/>
    <property type="match status" value="1"/>
</dbReference>
<keyword evidence="1" id="KW-0805">Transcription regulation</keyword>
<dbReference type="OrthoDB" id="234496at2"/>
<dbReference type="InterPro" id="IPR010982">
    <property type="entry name" value="Lambda_DNA-bd_dom_sf"/>
</dbReference>
<dbReference type="Gene3D" id="3.40.50.2300">
    <property type="match status" value="2"/>
</dbReference>
<keyword evidence="3" id="KW-0804">Transcription</keyword>
<evidence type="ECO:0000259" key="4">
    <source>
        <dbReference type="PROSITE" id="PS50932"/>
    </source>
</evidence>